<evidence type="ECO:0000256" key="1">
    <source>
        <dbReference type="SAM" id="Phobius"/>
    </source>
</evidence>
<keyword evidence="1" id="KW-0472">Membrane</keyword>
<protein>
    <submittedName>
        <fullName evidence="2">Uncharacterized protein</fullName>
    </submittedName>
</protein>
<keyword evidence="3" id="KW-1185">Reference proteome</keyword>
<sequence>MCILCVPYAIGCQLSPFFFFLFCWIVGGWRSWFSFLETDWFQLSPAILDLRSAIGSGDREWRSGPARRNRKQLVKVGVTGDTLSEVAGFGGAGIPGKSTDYGCWWSDYCRLKMFWAVARRRTRMRLVSVLHGLPPARNDQQCSRETYVVGAFLLGASSSWDRPAMETTDD</sequence>
<name>A0AAU9PJ19_9ASTR</name>
<keyword evidence="1" id="KW-0812">Transmembrane</keyword>
<proteinExistence type="predicted"/>
<feature type="transmembrane region" description="Helical" evidence="1">
    <location>
        <begin position="6"/>
        <end position="27"/>
    </location>
</feature>
<comment type="caution">
    <text evidence="2">The sequence shown here is derived from an EMBL/GenBank/DDBJ whole genome shotgun (WGS) entry which is preliminary data.</text>
</comment>
<gene>
    <name evidence="2" type="ORF">LVIROSA_LOCUS35647</name>
</gene>
<reference evidence="2 3" key="1">
    <citation type="submission" date="2022-01" db="EMBL/GenBank/DDBJ databases">
        <authorList>
            <person name="Xiong W."/>
            <person name="Schranz E."/>
        </authorList>
    </citation>
    <scope>NUCLEOTIDE SEQUENCE [LARGE SCALE GENOMIC DNA]</scope>
</reference>
<evidence type="ECO:0000313" key="3">
    <source>
        <dbReference type="Proteomes" id="UP001157418"/>
    </source>
</evidence>
<keyword evidence="1" id="KW-1133">Transmembrane helix</keyword>
<dbReference type="AlphaFoldDB" id="A0AAU9PJ19"/>
<accession>A0AAU9PJ19</accession>
<organism evidence="2 3">
    <name type="scientific">Lactuca virosa</name>
    <dbReference type="NCBI Taxonomy" id="75947"/>
    <lineage>
        <taxon>Eukaryota</taxon>
        <taxon>Viridiplantae</taxon>
        <taxon>Streptophyta</taxon>
        <taxon>Embryophyta</taxon>
        <taxon>Tracheophyta</taxon>
        <taxon>Spermatophyta</taxon>
        <taxon>Magnoliopsida</taxon>
        <taxon>eudicotyledons</taxon>
        <taxon>Gunneridae</taxon>
        <taxon>Pentapetalae</taxon>
        <taxon>asterids</taxon>
        <taxon>campanulids</taxon>
        <taxon>Asterales</taxon>
        <taxon>Asteraceae</taxon>
        <taxon>Cichorioideae</taxon>
        <taxon>Cichorieae</taxon>
        <taxon>Lactucinae</taxon>
        <taxon>Lactuca</taxon>
    </lineage>
</organism>
<dbReference type="EMBL" id="CAKMRJ010005634">
    <property type="protein sequence ID" value="CAH1450211.1"/>
    <property type="molecule type" value="Genomic_DNA"/>
</dbReference>
<evidence type="ECO:0000313" key="2">
    <source>
        <dbReference type="EMBL" id="CAH1450211.1"/>
    </source>
</evidence>
<dbReference type="Proteomes" id="UP001157418">
    <property type="component" value="Unassembled WGS sequence"/>
</dbReference>